<sequence length="327" mass="36069">MALPDFLLVGAPKAGSTALHAALVGHPQLYLSDPKEPKFFLTDGRRPRRSEQRGPGDAHSAQEWVWRRDRYEALFAGAPPGTLAGESTPFYLWDAESHRRMARLVPAARLIAVIRDPVDRAYSNWTHLRADGLEPEADFLRACDLEAQRAERGWAPFWRYQGLGRYGEQLAHLFEHFPREQVAVVRYRELIDSPAETLDRLTGFLGVDRGVVTAIPGSNVSSWAADGVVNAGLRRAVRAGAALGSLAPPAVWRQASRPLLAALHRGPGARPSLDVAVRRELVGRFADDIALLEELLGNSYQDWLGDSGRGTYAVRRSLAPSERDASQ</sequence>
<dbReference type="Pfam" id="PF13469">
    <property type="entry name" value="Sulfotransfer_3"/>
    <property type="match status" value="1"/>
</dbReference>
<dbReference type="GO" id="GO:0008146">
    <property type="term" value="F:sulfotransferase activity"/>
    <property type="evidence" value="ECO:0007669"/>
    <property type="project" value="InterPro"/>
</dbReference>
<dbReference type="PANTHER" id="PTHR10605:SF56">
    <property type="entry name" value="BIFUNCTIONAL HEPARAN SULFATE N-DEACETYLASE_N-SULFOTRANSFERASE"/>
    <property type="match status" value="1"/>
</dbReference>
<dbReference type="EMBL" id="FQVU01000003">
    <property type="protein sequence ID" value="SHG47975.1"/>
    <property type="molecule type" value="Genomic_DNA"/>
</dbReference>
<dbReference type="RefSeq" id="WP_073389706.1">
    <property type="nucleotide sequence ID" value="NZ_FQVU01000003.1"/>
</dbReference>
<name>A0A1M5K5B1_9ACTN</name>
<organism evidence="3 4">
    <name type="scientific">Jatrophihabitans endophyticus</name>
    <dbReference type="NCBI Taxonomy" id="1206085"/>
    <lineage>
        <taxon>Bacteria</taxon>
        <taxon>Bacillati</taxon>
        <taxon>Actinomycetota</taxon>
        <taxon>Actinomycetes</taxon>
        <taxon>Jatrophihabitantales</taxon>
        <taxon>Jatrophihabitantaceae</taxon>
        <taxon>Jatrophihabitans</taxon>
    </lineage>
</organism>
<proteinExistence type="predicted"/>
<reference evidence="3 4" key="1">
    <citation type="submission" date="2016-11" db="EMBL/GenBank/DDBJ databases">
        <authorList>
            <person name="Jaros S."/>
            <person name="Januszkiewicz K."/>
            <person name="Wedrychowicz H."/>
        </authorList>
    </citation>
    <scope>NUCLEOTIDE SEQUENCE [LARGE SCALE GENOMIC DNA]</scope>
    <source>
        <strain evidence="3 4">DSM 45627</strain>
    </source>
</reference>
<evidence type="ECO:0000313" key="4">
    <source>
        <dbReference type="Proteomes" id="UP000186132"/>
    </source>
</evidence>
<evidence type="ECO:0000313" key="3">
    <source>
        <dbReference type="EMBL" id="SHG47975.1"/>
    </source>
</evidence>
<dbReference type="OrthoDB" id="4508169at2"/>
<dbReference type="STRING" id="1206085.SAMN05443575_2059"/>
<keyword evidence="4" id="KW-1185">Reference proteome</keyword>
<dbReference type="Gene3D" id="3.40.50.300">
    <property type="entry name" value="P-loop containing nucleotide triphosphate hydrolases"/>
    <property type="match status" value="1"/>
</dbReference>
<dbReference type="Proteomes" id="UP000186132">
    <property type="component" value="Unassembled WGS sequence"/>
</dbReference>
<feature type="compositionally biased region" description="Basic and acidic residues" evidence="2">
    <location>
        <begin position="41"/>
        <end position="56"/>
    </location>
</feature>
<dbReference type="InterPro" id="IPR037359">
    <property type="entry name" value="NST/OST"/>
</dbReference>
<feature type="region of interest" description="Disordered" evidence="2">
    <location>
        <begin position="41"/>
        <end position="61"/>
    </location>
</feature>
<keyword evidence="1 3" id="KW-0808">Transferase</keyword>
<accession>A0A1M5K5B1</accession>
<dbReference type="InterPro" id="IPR027417">
    <property type="entry name" value="P-loop_NTPase"/>
</dbReference>
<dbReference type="PANTHER" id="PTHR10605">
    <property type="entry name" value="HEPARAN SULFATE SULFOTRANSFERASE"/>
    <property type="match status" value="1"/>
</dbReference>
<evidence type="ECO:0000256" key="1">
    <source>
        <dbReference type="ARBA" id="ARBA00022679"/>
    </source>
</evidence>
<dbReference type="SUPFAM" id="SSF52540">
    <property type="entry name" value="P-loop containing nucleoside triphosphate hydrolases"/>
    <property type="match status" value="1"/>
</dbReference>
<gene>
    <name evidence="3" type="ORF">SAMN05443575_2059</name>
</gene>
<evidence type="ECO:0000256" key="2">
    <source>
        <dbReference type="SAM" id="MobiDB-lite"/>
    </source>
</evidence>
<protein>
    <submittedName>
        <fullName evidence="3">Sulfotransferase family protein</fullName>
    </submittedName>
</protein>
<dbReference type="AlphaFoldDB" id="A0A1M5K5B1"/>